<dbReference type="InterPro" id="IPR008040">
    <property type="entry name" value="Hydant_A_N"/>
</dbReference>
<sequence>MPYSDVKDISIAIDRGGTFCDVIAKTPNRPDIVFKLLSVDPNNYKDAPTEGIRRVLEQVHGVTIAKDEKLKLDSIRSIRMGTTVATNALLERKGAAVLLVTTKGFKDVMIIGNQTRPNIFDLTAKKLGQLYEEVLEIDERVTIESFSEGGGANLAIADPEDPQLTPGVTGDTIRVLKKPDYDLVRSQLQQIYDQGHINTIALCLLHSYTYPEHELKIAAIAREIGFQVSVSHQLQPMIGMVNRCSSTVADAYLSPIIQNYIQYFGYGFEGGLPAFGNKLLFMQSNGGLCPWYKFTGLKAILSGPAGGMVGFGQTCYDNVSKTATIGFDAGGTSTDVSRYAGSLEHIYETVVSEVSLQTPQLDISTVAAGGGSILFWKNGMFVVGPESAGSDPGPACYRKGGPLTVTDANLFLGRLLPEYFPKIFGPNQDQSLDYEIVVAKFQELTETINKENGSTFSPEEVASGFLKVAIESMVRPIRNLTEAKGFNTGDHNLACFGGSGGQFSVALSKNLGISQVAIHKYSSLLSAYGIYLADIVIEKQSPASFIYSPETLGRIEEKIESLHEQAYEDFVEQNLTHNDHRVEYFLNMRYQGSDTHLLIPVEKSQTDADQKFVQRHQAEFGFKLDRKVLVDDVQALLIVETPDKPVHNPFEEYKALQTFEVASGQSKPIYFEGKGWTDSSIHNLPELKTGSSIKGPAIIIDNTQTILVEPNSAASILSDHILILVEQEEKPSFSKHVVDPIQLSVFGHRFMSIAEQMGRTLQQTAISTNIKERLDFSCAIFDRNGDLVANAPHVPIHLGAMSFAVKAQKEIWEGKLEHGDVLVSNHPQAGGSHLPDITVITPVLDENKNPIFWTASRGHHADIGSISAGSMPPNSKTIFDEGASIITHKLCSKGEFDEEGITRILLEEPAKHPGGSGTRTLSDNISDLKAQVSANYKGITLLNNLIDEFSYDVISLYMGAIQSTAEVAVQNLLRMAYRKFGGEKLEAIDYLDDGTAISLAITINNEEGTAEFDFTGSGDEIYGNLNAPRAILYSAVLYVLRSLISTDVPLNNGCLRPIKFLTREGSVVHPSYEAAVVGGNVETTQRIVDVMLKAFQAAAASQGTCNNFTFGINDKENNISFGYYETICGGSGAGPTWDGQSVVQCHTTNTRITDTELFEKRYPVIVREYSVRENSGGSGFHKGGNGVVRDIEFTYSGLEVSCLMERRSLAPFGLLGGGSGLRGKNFWYRSAETESGKVRKISLGGKCTVKVKKGDRVVIMTPGGGGFGSGDVEDSVNFPISSSKPTILTGSVGLRTITQETN</sequence>
<evidence type="ECO:0000259" key="3">
    <source>
        <dbReference type="Pfam" id="PF02538"/>
    </source>
</evidence>
<feature type="domain" description="Acetophenone carboxylase-like C-terminal" evidence="5">
    <location>
        <begin position="555"/>
        <end position="723"/>
    </location>
</feature>
<evidence type="ECO:0000256" key="1">
    <source>
        <dbReference type="ARBA" id="ARBA00010403"/>
    </source>
</evidence>
<dbReference type="GeneID" id="30985783"/>
<reference evidence="7" key="1">
    <citation type="submission" date="2016-05" db="EMBL/GenBank/DDBJ databases">
        <title>Comparative genomics of biotechnologically important yeasts.</title>
        <authorList>
            <consortium name="DOE Joint Genome Institute"/>
            <person name="Riley R."/>
            <person name="Haridas S."/>
            <person name="Wolfe K.H."/>
            <person name="Lopes M.R."/>
            <person name="Hittinger C.T."/>
            <person name="Goker M."/>
            <person name="Salamov A."/>
            <person name="Wisecaver J."/>
            <person name="Long T.M."/>
            <person name="Aerts A.L."/>
            <person name="Barry K."/>
            <person name="Choi C."/>
            <person name="Clum A."/>
            <person name="Coughlan A.Y."/>
            <person name="Deshpande S."/>
            <person name="Douglass A.P."/>
            <person name="Hanson S.J."/>
            <person name="Klenk H.-P."/>
            <person name="Labutti K."/>
            <person name="Lapidus A."/>
            <person name="Lindquist E."/>
            <person name="Lipzen A."/>
            <person name="Meier-Kolthoff J.P."/>
            <person name="Ohm R.A."/>
            <person name="Otillar R.P."/>
            <person name="Pangilinan J."/>
            <person name="Peng Y."/>
            <person name="Rokas A."/>
            <person name="Rosa C.A."/>
            <person name="Scheuner C."/>
            <person name="Sibirny A.A."/>
            <person name="Slot J.C."/>
            <person name="Stielow J.B."/>
            <person name="Sun H."/>
            <person name="Kurtzman C.P."/>
            <person name="Blackwell M."/>
            <person name="Grigoriev I.V."/>
            <person name="Jeffries T.W."/>
        </authorList>
    </citation>
    <scope>NUCLEOTIDE SEQUENCE [LARGE SCALE GENOMIC DNA]</scope>
    <source>
        <strain evidence="7">NRRL Y-17324</strain>
    </source>
</reference>
<protein>
    <submittedName>
        <fullName evidence="6">5-oxoprolinase</fullName>
    </submittedName>
</protein>
<dbReference type="Pfam" id="PF05378">
    <property type="entry name" value="Hydant_A_N"/>
    <property type="match status" value="1"/>
</dbReference>
<gene>
    <name evidence="6" type="ORF">CANTADRAFT_90065</name>
</gene>
<feature type="domain" description="Hydantoinase B/oxoprolinase" evidence="3">
    <location>
        <begin position="739"/>
        <end position="1269"/>
    </location>
</feature>
<dbReference type="InterPro" id="IPR002821">
    <property type="entry name" value="Hydantoinase_A"/>
</dbReference>
<evidence type="ECO:0000313" key="7">
    <source>
        <dbReference type="Proteomes" id="UP000094285"/>
    </source>
</evidence>
<dbReference type="GO" id="GO:0005829">
    <property type="term" value="C:cytosol"/>
    <property type="evidence" value="ECO:0007669"/>
    <property type="project" value="TreeGrafter"/>
</dbReference>
<feature type="domain" description="Hydantoinase A/oxoprolinase" evidence="2">
    <location>
        <begin position="243"/>
        <end position="538"/>
    </location>
</feature>
<proteinExistence type="inferred from homology"/>
<evidence type="ECO:0000259" key="4">
    <source>
        <dbReference type="Pfam" id="PF05378"/>
    </source>
</evidence>
<dbReference type="RefSeq" id="XP_020064073.1">
    <property type="nucleotide sequence ID" value="XM_020211647.1"/>
</dbReference>
<dbReference type="GO" id="GO:0017168">
    <property type="term" value="F:5-oxoprolinase (ATP-hydrolyzing) activity"/>
    <property type="evidence" value="ECO:0007669"/>
    <property type="project" value="TreeGrafter"/>
</dbReference>
<dbReference type="PANTHER" id="PTHR11365:SF2">
    <property type="entry name" value="5-OXOPROLINASE"/>
    <property type="match status" value="1"/>
</dbReference>
<evidence type="ECO:0000259" key="2">
    <source>
        <dbReference type="Pfam" id="PF01968"/>
    </source>
</evidence>
<dbReference type="InterPro" id="IPR049517">
    <property type="entry name" value="ACX-like_C"/>
</dbReference>
<dbReference type="GO" id="GO:0006749">
    <property type="term" value="P:glutathione metabolic process"/>
    <property type="evidence" value="ECO:0007669"/>
    <property type="project" value="TreeGrafter"/>
</dbReference>
<dbReference type="OrthoDB" id="3643at2759"/>
<evidence type="ECO:0000313" key="6">
    <source>
        <dbReference type="EMBL" id="ODV78951.1"/>
    </source>
</evidence>
<dbReference type="EMBL" id="KV453912">
    <property type="protein sequence ID" value="ODV78951.1"/>
    <property type="molecule type" value="Genomic_DNA"/>
</dbReference>
<organism evidence="6 7">
    <name type="scientific">Suhomyces tanzawaensis NRRL Y-17324</name>
    <dbReference type="NCBI Taxonomy" id="984487"/>
    <lineage>
        <taxon>Eukaryota</taxon>
        <taxon>Fungi</taxon>
        <taxon>Dikarya</taxon>
        <taxon>Ascomycota</taxon>
        <taxon>Saccharomycotina</taxon>
        <taxon>Pichiomycetes</taxon>
        <taxon>Debaryomycetaceae</taxon>
        <taxon>Suhomyces</taxon>
    </lineage>
</organism>
<comment type="similarity">
    <text evidence="1">Belongs to the oxoprolinase family.</text>
</comment>
<evidence type="ECO:0000259" key="5">
    <source>
        <dbReference type="Pfam" id="PF19278"/>
    </source>
</evidence>
<dbReference type="Pfam" id="PF19278">
    <property type="entry name" value="Hydant_A_C"/>
    <property type="match status" value="1"/>
</dbReference>
<dbReference type="STRING" id="984487.A0A1E4SHH0"/>
<dbReference type="PANTHER" id="PTHR11365">
    <property type="entry name" value="5-OXOPROLINASE RELATED"/>
    <property type="match status" value="1"/>
</dbReference>
<dbReference type="Proteomes" id="UP000094285">
    <property type="component" value="Unassembled WGS sequence"/>
</dbReference>
<dbReference type="Pfam" id="PF02538">
    <property type="entry name" value="Hydantoinase_B"/>
    <property type="match status" value="1"/>
</dbReference>
<accession>A0A1E4SHH0</accession>
<dbReference type="Pfam" id="PF01968">
    <property type="entry name" value="Hydantoinase_A"/>
    <property type="match status" value="1"/>
</dbReference>
<dbReference type="InterPro" id="IPR003692">
    <property type="entry name" value="Hydantoinase_B"/>
</dbReference>
<keyword evidence="7" id="KW-1185">Reference proteome</keyword>
<dbReference type="InterPro" id="IPR045079">
    <property type="entry name" value="Oxoprolinase-like"/>
</dbReference>
<feature type="domain" description="Hydantoinase/oxoprolinase N-terminal" evidence="4">
    <location>
        <begin position="11"/>
        <end position="225"/>
    </location>
</feature>
<name>A0A1E4SHH0_9ASCO</name>